<evidence type="ECO:0000256" key="1">
    <source>
        <dbReference type="ARBA" id="ARBA00022603"/>
    </source>
</evidence>
<proteinExistence type="inferred from homology"/>
<gene>
    <name evidence="5 6" type="primary">rlmH</name>
    <name evidence="6" type="ORF">GCM10011379_03530</name>
</gene>
<organism evidence="6 7">
    <name type="scientific">Filimonas zeae</name>
    <dbReference type="NCBI Taxonomy" id="1737353"/>
    <lineage>
        <taxon>Bacteria</taxon>
        <taxon>Pseudomonadati</taxon>
        <taxon>Bacteroidota</taxon>
        <taxon>Chitinophagia</taxon>
        <taxon>Chitinophagales</taxon>
        <taxon>Chitinophagaceae</taxon>
        <taxon>Filimonas</taxon>
    </lineage>
</organism>
<dbReference type="InterPro" id="IPR029028">
    <property type="entry name" value="Alpha/beta_knot_MTases"/>
</dbReference>
<dbReference type="HAMAP" id="MF_00658">
    <property type="entry name" value="23SrRNA_methyltr_H"/>
    <property type="match status" value="1"/>
</dbReference>
<keyword evidence="1 5" id="KW-0489">Methyltransferase</keyword>
<dbReference type="Proteomes" id="UP000627292">
    <property type="component" value="Unassembled WGS sequence"/>
</dbReference>
<dbReference type="InterPro" id="IPR003742">
    <property type="entry name" value="RlmH-like"/>
</dbReference>
<dbReference type="SUPFAM" id="SSF75217">
    <property type="entry name" value="alpha/beta knot"/>
    <property type="match status" value="1"/>
</dbReference>
<dbReference type="PANTHER" id="PTHR33603">
    <property type="entry name" value="METHYLTRANSFERASE"/>
    <property type="match status" value="1"/>
</dbReference>
<dbReference type="GO" id="GO:0070038">
    <property type="term" value="F:rRNA (pseudouridine-N3-)-methyltransferase activity"/>
    <property type="evidence" value="ECO:0007669"/>
    <property type="project" value="UniProtKB-UniRule"/>
</dbReference>
<reference evidence="6" key="1">
    <citation type="journal article" date="2014" name="Int. J. Syst. Evol. Microbiol.">
        <title>Complete genome sequence of Corynebacterium casei LMG S-19264T (=DSM 44701T), isolated from a smear-ripened cheese.</title>
        <authorList>
            <consortium name="US DOE Joint Genome Institute (JGI-PGF)"/>
            <person name="Walter F."/>
            <person name="Albersmeier A."/>
            <person name="Kalinowski J."/>
            <person name="Ruckert C."/>
        </authorList>
    </citation>
    <scope>NUCLEOTIDE SEQUENCE</scope>
    <source>
        <strain evidence="6">CGMCC 1.15290</strain>
    </source>
</reference>
<reference evidence="6" key="2">
    <citation type="submission" date="2020-09" db="EMBL/GenBank/DDBJ databases">
        <authorList>
            <person name="Sun Q."/>
            <person name="Zhou Y."/>
        </authorList>
    </citation>
    <scope>NUCLEOTIDE SEQUENCE</scope>
    <source>
        <strain evidence="6">CGMCC 1.15290</strain>
    </source>
</reference>
<sequence length="150" mass="17012">MGKPHEAYIKQGVEDFTGRINKYFTVAWQIIAPPKNAGVMQEAELKKQEAALILQALQPDDQLILLDERGKQLSSPELAQLVQQKANESTRRVVFLIGGAFGVDESVTKRANFVWSLSKLVLPHMLVRLVLAEQVYRACTILRNEKYHHM</sequence>
<comment type="subunit">
    <text evidence="5">Homodimer.</text>
</comment>
<dbReference type="GO" id="GO:0005737">
    <property type="term" value="C:cytoplasm"/>
    <property type="evidence" value="ECO:0007669"/>
    <property type="project" value="UniProtKB-SubCell"/>
</dbReference>
<keyword evidence="5" id="KW-0698">rRNA processing</keyword>
<dbReference type="EC" id="2.1.1.177" evidence="5"/>
<comment type="similarity">
    <text evidence="4 5">Belongs to the RNA methyltransferase RlmH family.</text>
</comment>
<name>A0A917IN43_9BACT</name>
<dbReference type="InterPro" id="IPR029026">
    <property type="entry name" value="tRNA_m1G_MTases_N"/>
</dbReference>
<accession>A0A917IN43</accession>
<evidence type="ECO:0000256" key="3">
    <source>
        <dbReference type="ARBA" id="ARBA00022691"/>
    </source>
</evidence>
<keyword evidence="7" id="KW-1185">Reference proteome</keyword>
<dbReference type="Gene3D" id="3.40.1280.10">
    <property type="match status" value="1"/>
</dbReference>
<evidence type="ECO:0000256" key="4">
    <source>
        <dbReference type="ARBA" id="ARBA00038303"/>
    </source>
</evidence>
<evidence type="ECO:0000256" key="2">
    <source>
        <dbReference type="ARBA" id="ARBA00022679"/>
    </source>
</evidence>
<dbReference type="PIRSF" id="PIRSF004505">
    <property type="entry name" value="MT_bac"/>
    <property type="match status" value="1"/>
</dbReference>
<keyword evidence="2 5" id="KW-0808">Transferase</keyword>
<protein>
    <recommendedName>
        <fullName evidence="5">Ribosomal RNA large subunit methyltransferase H</fullName>
        <ecNumber evidence="5">2.1.1.177</ecNumber>
    </recommendedName>
    <alternativeName>
        <fullName evidence="5">23S rRNA (pseudouridine1915-N3)-methyltransferase</fullName>
    </alternativeName>
    <alternativeName>
        <fullName evidence="5">23S rRNA m3Psi1915 methyltransferase</fullName>
    </alternativeName>
    <alternativeName>
        <fullName evidence="5">rRNA (pseudouridine-N3-)-methyltransferase RlmH</fullName>
    </alternativeName>
</protein>
<keyword evidence="3 5" id="KW-0949">S-adenosyl-L-methionine</keyword>
<dbReference type="Pfam" id="PF02590">
    <property type="entry name" value="SPOUT_MTase"/>
    <property type="match status" value="1"/>
</dbReference>
<feature type="binding site" evidence="5">
    <location>
        <begin position="117"/>
        <end position="122"/>
    </location>
    <ligand>
        <name>S-adenosyl-L-methionine</name>
        <dbReference type="ChEBI" id="CHEBI:59789"/>
    </ligand>
</feature>
<evidence type="ECO:0000256" key="5">
    <source>
        <dbReference type="HAMAP-Rule" id="MF_00658"/>
    </source>
</evidence>
<comment type="function">
    <text evidence="5">Specifically methylates the pseudouridine at position 1915 (m3Psi1915) in 23S rRNA.</text>
</comment>
<dbReference type="CDD" id="cd18081">
    <property type="entry name" value="RlmH-like"/>
    <property type="match status" value="1"/>
</dbReference>
<evidence type="ECO:0000313" key="7">
    <source>
        <dbReference type="Proteomes" id="UP000627292"/>
    </source>
</evidence>
<comment type="catalytic activity">
    <reaction evidence="5">
        <text>pseudouridine(1915) in 23S rRNA + S-adenosyl-L-methionine = N(3)-methylpseudouridine(1915) in 23S rRNA + S-adenosyl-L-homocysteine + H(+)</text>
        <dbReference type="Rhea" id="RHEA:42752"/>
        <dbReference type="Rhea" id="RHEA-COMP:10221"/>
        <dbReference type="Rhea" id="RHEA-COMP:10222"/>
        <dbReference type="ChEBI" id="CHEBI:15378"/>
        <dbReference type="ChEBI" id="CHEBI:57856"/>
        <dbReference type="ChEBI" id="CHEBI:59789"/>
        <dbReference type="ChEBI" id="CHEBI:65314"/>
        <dbReference type="ChEBI" id="CHEBI:74486"/>
        <dbReference type="EC" id="2.1.1.177"/>
    </reaction>
</comment>
<dbReference type="PANTHER" id="PTHR33603:SF1">
    <property type="entry name" value="RIBOSOMAL RNA LARGE SUBUNIT METHYLTRANSFERASE H"/>
    <property type="match status" value="1"/>
</dbReference>
<dbReference type="EMBL" id="BMIB01000001">
    <property type="protein sequence ID" value="GGH58116.1"/>
    <property type="molecule type" value="Genomic_DNA"/>
</dbReference>
<comment type="subcellular location">
    <subcellularLocation>
        <location evidence="5">Cytoplasm</location>
    </subcellularLocation>
</comment>
<keyword evidence="5" id="KW-0963">Cytoplasm</keyword>
<evidence type="ECO:0000313" key="6">
    <source>
        <dbReference type="EMBL" id="GGH58116.1"/>
    </source>
</evidence>
<comment type="caution">
    <text evidence="6">The sequence shown here is derived from an EMBL/GenBank/DDBJ whole genome shotgun (WGS) entry which is preliminary data.</text>
</comment>
<feature type="binding site" evidence="5">
    <location>
        <position position="66"/>
    </location>
    <ligand>
        <name>S-adenosyl-L-methionine</name>
        <dbReference type="ChEBI" id="CHEBI:59789"/>
    </ligand>
</feature>
<feature type="binding site" evidence="5">
    <location>
        <position position="98"/>
    </location>
    <ligand>
        <name>S-adenosyl-L-methionine</name>
        <dbReference type="ChEBI" id="CHEBI:59789"/>
    </ligand>
</feature>
<dbReference type="AlphaFoldDB" id="A0A917IN43"/>